<keyword evidence="8 11" id="KW-0472">Membrane</keyword>
<proteinExistence type="inferred from homology"/>
<dbReference type="AlphaFoldDB" id="A0A6L5QPB1"/>
<keyword evidence="7 11" id="KW-1133">Transmembrane helix</keyword>
<dbReference type="GO" id="GO:0005886">
    <property type="term" value="C:plasma membrane"/>
    <property type="evidence" value="ECO:0007669"/>
    <property type="project" value="UniProtKB-SubCell"/>
</dbReference>
<keyword evidence="5" id="KW-0997">Cell inner membrane</keyword>
<keyword evidence="3" id="KW-1003">Cell membrane</keyword>
<reference evidence="13 14" key="1">
    <citation type="submission" date="2019-11" db="EMBL/GenBank/DDBJ databases">
        <title>Novel species isolated from a subtropical stream in China.</title>
        <authorList>
            <person name="Lu H."/>
        </authorList>
    </citation>
    <scope>NUCLEOTIDE SEQUENCE [LARGE SCALE GENOMIC DNA]</scope>
    <source>
        <strain evidence="13 14">FT25W</strain>
    </source>
</reference>
<evidence type="ECO:0000256" key="9">
    <source>
        <dbReference type="ARBA" id="ARBA00025772"/>
    </source>
</evidence>
<evidence type="ECO:0000259" key="12">
    <source>
        <dbReference type="Pfam" id="PF12019"/>
    </source>
</evidence>
<dbReference type="InterPro" id="IPR012902">
    <property type="entry name" value="N_methyl_site"/>
</dbReference>
<organism evidence="13 14">
    <name type="scientific">Duganella alba</name>
    <dbReference type="NCBI Taxonomy" id="2666081"/>
    <lineage>
        <taxon>Bacteria</taxon>
        <taxon>Pseudomonadati</taxon>
        <taxon>Pseudomonadota</taxon>
        <taxon>Betaproteobacteria</taxon>
        <taxon>Burkholderiales</taxon>
        <taxon>Oxalobacteraceae</taxon>
        <taxon>Telluria group</taxon>
        <taxon>Duganella</taxon>
    </lineage>
</organism>
<evidence type="ECO:0000256" key="3">
    <source>
        <dbReference type="ARBA" id="ARBA00022475"/>
    </source>
</evidence>
<accession>A0A6L5QPB1</accession>
<dbReference type="RefSeq" id="WP_154367994.1">
    <property type="nucleotide sequence ID" value="NZ_WKJM01000023.1"/>
</dbReference>
<gene>
    <name evidence="13" type="ORF">GJ697_23190</name>
</gene>
<feature type="domain" description="General secretion pathway GspH" evidence="12">
    <location>
        <begin position="59"/>
        <end position="177"/>
    </location>
</feature>
<name>A0A6L5QPB1_9BURK</name>
<dbReference type="GO" id="GO:0015627">
    <property type="term" value="C:type II protein secretion system complex"/>
    <property type="evidence" value="ECO:0007669"/>
    <property type="project" value="InterPro"/>
</dbReference>
<comment type="similarity">
    <text evidence="9">Belongs to the GSP H family.</text>
</comment>
<evidence type="ECO:0000256" key="8">
    <source>
        <dbReference type="ARBA" id="ARBA00023136"/>
    </source>
</evidence>
<evidence type="ECO:0000256" key="2">
    <source>
        <dbReference type="ARBA" id="ARBA00021549"/>
    </source>
</evidence>
<dbReference type="Pfam" id="PF12019">
    <property type="entry name" value="GspH"/>
    <property type="match status" value="1"/>
</dbReference>
<comment type="subcellular location">
    <subcellularLocation>
        <location evidence="1">Cell inner membrane</location>
        <topology evidence="1">Single-pass membrane protein</topology>
    </subcellularLocation>
</comment>
<keyword evidence="6 11" id="KW-0812">Transmembrane</keyword>
<evidence type="ECO:0000256" key="7">
    <source>
        <dbReference type="ARBA" id="ARBA00022989"/>
    </source>
</evidence>
<evidence type="ECO:0000256" key="6">
    <source>
        <dbReference type="ARBA" id="ARBA00022692"/>
    </source>
</evidence>
<sequence length="195" mass="20733">MRRRPSSTGPQSSACAAGCRSAGITLIELLTILAIAGVLLGVAAPSFHQSLQRMRLQAATNDLQAAIDLTRSQAIARGGKVLMAPLGDEWQSGWAVFLDHNGNRRPDSGEPLLYRHDPLRSDIHITSKFTSGNTPAYLAYNAAGRTCNAASSLTARWGTISLTQGNNTRNLKINMLGRVRVCDPATSDDCSGAAD</sequence>
<dbReference type="GO" id="GO:0015628">
    <property type="term" value="P:protein secretion by the type II secretion system"/>
    <property type="evidence" value="ECO:0007669"/>
    <property type="project" value="InterPro"/>
</dbReference>
<dbReference type="InterPro" id="IPR022346">
    <property type="entry name" value="T2SS_GspH"/>
</dbReference>
<protein>
    <recommendedName>
        <fullName evidence="2">Type II secretion system protein H</fullName>
    </recommendedName>
    <alternativeName>
        <fullName evidence="10">General secretion pathway protein H</fullName>
    </alternativeName>
</protein>
<dbReference type="EMBL" id="WKJM01000023">
    <property type="protein sequence ID" value="MRX10741.1"/>
    <property type="molecule type" value="Genomic_DNA"/>
</dbReference>
<dbReference type="PROSITE" id="PS00409">
    <property type="entry name" value="PROKAR_NTER_METHYL"/>
    <property type="match status" value="1"/>
</dbReference>
<dbReference type="Proteomes" id="UP000481037">
    <property type="component" value="Unassembled WGS sequence"/>
</dbReference>
<dbReference type="InterPro" id="IPR045584">
    <property type="entry name" value="Pilin-like"/>
</dbReference>
<feature type="transmembrane region" description="Helical" evidence="11">
    <location>
        <begin position="21"/>
        <end position="44"/>
    </location>
</feature>
<evidence type="ECO:0000256" key="4">
    <source>
        <dbReference type="ARBA" id="ARBA00022481"/>
    </source>
</evidence>
<keyword evidence="14" id="KW-1185">Reference proteome</keyword>
<comment type="caution">
    <text evidence="13">The sequence shown here is derived from an EMBL/GenBank/DDBJ whole genome shotgun (WGS) entry which is preliminary data.</text>
</comment>
<evidence type="ECO:0000256" key="10">
    <source>
        <dbReference type="ARBA" id="ARBA00030775"/>
    </source>
</evidence>
<evidence type="ECO:0000313" key="14">
    <source>
        <dbReference type="Proteomes" id="UP000481037"/>
    </source>
</evidence>
<evidence type="ECO:0000256" key="5">
    <source>
        <dbReference type="ARBA" id="ARBA00022519"/>
    </source>
</evidence>
<evidence type="ECO:0000256" key="1">
    <source>
        <dbReference type="ARBA" id="ARBA00004377"/>
    </source>
</evidence>
<evidence type="ECO:0000313" key="13">
    <source>
        <dbReference type="EMBL" id="MRX10741.1"/>
    </source>
</evidence>
<dbReference type="Gene3D" id="3.55.40.10">
    <property type="entry name" value="minor pseudopilin epsh domain"/>
    <property type="match status" value="1"/>
</dbReference>
<keyword evidence="4" id="KW-0488">Methylation</keyword>
<evidence type="ECO:0000256" key="11">
    <source>
        <dbReference type="SAM" id="Phobius"/>
    </source>
</evidence>
<dbReference type="SUPFAM" id="SSF54523">
    <property type="entry name" value="Pili subunits"/>
    <property type="match status" value="1"/>
</dbReference>